<protein>
    <submittedName>
        <fullName evidence="10">PABS domain-containing protein</fullName>
    </submittedName>
</protein>
<dbReference type="SUPFAM" id="SSF53335">
    <property type="entry name" value="S-adenosyl-L-methionine-dependent methyltransferases"/>
    <property type="match status" value="1"/>
</dbReference>
<dbReference type="Pfam" id="PF01564">
    <property type="entry name" value="Spermine_synth"/>
    <property type="match status" value="1"/>
</dbReference>
<evidence type="ECO:0000256" key="1">
    <source>
        <dbReference type="ARBA" id="ARBA00007867"/>
    </source>
</evidence>
<evidence type="ECO:0000256" key="6">
    <source>
        <dbReference type="SAM" id="SignalP"/>
    </source>
</evidence>
<evidence type="ECO:0000313" key="8">
    <source>
        <dbReference type="EMBL" id="VDO27725.1"/>
    </source>
</evidence>
<dbReference type="EMBL" id="UZAF01016425">
    <property type="protein sequence ID" value="VDO27725.1"/>
    <property type="molecule type" value="Genomic_DNA"/>
</dbReference>
<feature type="domain" description="PABS" evidence="7">
    <location>
        <begin position="97"/>
        <end position="260"/>
    </location>
</feature>
<reference evidence="8 9" key="2">
    <citation type="submission" date="2018-11" db="EMBL/GenBank/DDBJ databases">
        <authorList>
            <consortium name="Pathogen Informatics"/>
        </authorList>
    </citation>
    <scope>NUCLEOTIDE SEQUENCE [LARGE SCALE GENOMIC DNA]</scope>
    <source>
        <strain evidence="8 9">MHpl1</strain>
    </source>
</reference>
<feature type="active site" description="Proton acceptor" evidence="5">
    <location>
        <position position="179"/>
    </location>
</feature>
<accession>A0A0N4W7C6</accession>
<feature type="signal peptide" evidence="6">
    <location>
        <begin position="1"/>
        <end position="26"/>
    </location>
</feature>
<dbReference type="Proteomes" id="UP000268014">
    <property type="component" value="Unassembled WGS sequence"/>
</dbReference>
<gene>
    <name evidence="8" type="ORF">HPLM_LOCUS6016</name>
</gene>
<name>A0A0N4W7C6_HAEPC</name>
<dbReference type="GO" id="GO:0008168">
    <property type="term" value="F:methyltransferase activity"/>
    <property type="evidence" value="ECO:0007669"/>
    <property type="project" value="UniProtKB-KW"/>
</dbReference>
<keyword evidence="5" id="KW-0620">Polyamine biosynthesis</keyword>
<comment type="similarity">
    <text evidence="1">Belongs to the spermidine/spermine synthase family.</text>
</comment>
<dbReference type="GO" id="GO:0032259">
    <property type="term" value="P:methylation"/>
    <property type="evidence" value="ECO:0007669"/>
    <property type="project" value="UniProtKB-KW"/>
</dbReference>
<feature type="chain" id="PRO_5043123589" evidence="6">
    <location>
        <begin position="27"/>
        <end position="260"/>
    </location>
</feature>
<proteinExistence type="inferred from homology"/>
<dbReference type="PROSITE" id="PS51006">
    <property type="entry name" value="PABS_2"/>
    <property type="match status" value="1"/>
</dbReference>
<dbReference type="InterPro" id="IPR051419">
    <property type="entry name" value="Lys/N-term_MeTrsfase_sf"/>
</dbReference>
<keyword evidence="9" id="KW-1185">Reference proteome</keyword>
<dbReference type="OrthoDB" id="411785at2759"/>
<keyword evidence="3" id="KW-0489">Methyltransferase</keyword>
<dbReference type="PANTHER" id="PTHR12176:SF85">
    <property type="entry name" value="METHYLTRANSFERASE-LIKE PROTEIN 13"/>
    <property type="match status" value="1"/>
</dbReference>
<dbReference type="OMA" id="HINDIHP"/>
<dbReference type="Gene3D" id="3.40.50.150">
    <property type="entry name" value="Vaccinia Virus protein VP39"/>
    <property type="match status" value="1"/>
</dbReference>
<evidence type="ECO:0000259" key="7">
    <source>
        <dbReference type="PROSITE" id="PS51006"/>
    </source>
</evidence>
<evidence type="ECO:0000256" key="4">
    <source>
        <dbReference type="ARBA" id="ARBA00022679"/>
    </source>
</evidence>
<evidence type="ECO:0000256" key="3">
    <source>
        <dbReference type="ARBA" id="ARBA00022603"/>
    </source>
</evidence>
<dbReference type="GO" id="GO:0006596">
    <property type="term" value="P:polyamine biosynthetic process"/>
    <property type="evidence" value="ECO:0007669"/>
    <property type="project" value="UniProtKB-UniRule"/>
</dbReference>
<dbReference type="WBParaSite" id="HPLM_0000602401-mRNA-1">
    <property type="protein sequence ID" value="HPLM_0000602401-mRNA-1"/>
    <property type="gene ID" value="HPLM_0000602401"/>
</dbReference>
<evidence type="ECO:0000313" key="10">
    <source>
        <dbReference type="WBParaSite" id="HPLM_0000602401-mRNA-1"/>
    </source>
</evidence>
<dbReference type="InterPro" id="IPR030374">
    <property type="entry name" value="PABS"/>
</dbReference>
<evidence type="ECO:0000313" key="9">
    <source>
        <dbReference type="Proteomes" id="UP000268014"/>
    </source>
</evidence>
<dbReference type="InterPro" id="IPR029063">
    <property type="entry name" value="SAM-dependent_MTases_sf"/>
</dbReference>
<evidence type="ECO:0000256" key="2">
    <source>
        <dbReference type="ARBA" id="ARBA00008361"/>
    </source>
</evidence>
<comment type="similarity">
    <text evidence="2">Belongs to the methyltransferase superfamily.</text>
</comment>
<sequence>MKHGILQFSSYFSMLLHFWSFSLVFSGGEEIVERHLLVDGFADDSDTVVRLIPPNGRETFDTSDTRIWVVDHSTIRSEYVAAMLVAPFLVTSLSLDSKDSGKNVLGIGLGGGSFDMALHKMKLQVNITIVELDPVVVDIAQSWFGVMESKNHHVIVDDGLKFVEKASKSGVKFDVIVLDACDEAIKSPCPPATFRNKNVIEMMKGVLTPTGVFFKVNVILTCVPYSISNIRQQLNFYNSRLATIAEKFKFAKLLERVSLV</sequence>
<keyword evidence="6" id="KW-0732">Signal</keyword>
<organism evidence="10">
    <name type="scientific">Haemonchus placei</name>
    <name type="common">Barber's pole worm</name>
    <dbReference type="NCBI Taxonomy" id="6290"/>
    <lineage>
        <taxon>Eukaryota</taxon>
        <taxon>Metazoa</taxon>
        <taxon>Ecdysozoa</taxon>
        <taxon>Nematoda</taxon>
        <taxon>Chromadorea</taxon>
        <taxon>Rhabditida</taxon>
        <taxon>Rhabditina</taxon>
        <taxon>Rhabditomorpha</taxon>
        <taxon>Strongyloidea</taxon>
        <taxon>Trichostrongylidae</taxon>
        <taxon>Haemonchus</taxon>
    </lineage>
</organism>
<keyword evidence="4 5" id="KW-0808">Transferase</keyword>
<evidence type="ECO:0000256" key="5">
    <source>
        <dbReference type="PROSITE-ProRule" id="PRU00354"/>
    </source>
</evidence>
<dbReference type="AlphaFoldDB" id="A0A0N4W7C6"/>
<reference evidence="10" key="1">
    <citation type="submission" date="2017-02" db="UniProtKB">
        <authorList>
            <consortium name="WormBaseParasite"/>
        </authorList>
    </citation>
    <scope>IDENTIFICATION</scope>
</reference>
<dbReference type="PANTHER" id="PTHR12176">
    <property type="entry name" value="SAM-DEPENDENT METHYLTRANSFERASE SUPERFAMILY PROTEIN"/>
    <property type="match status" value="1"/>
</dbReference>